<reference evidence="1" key="1">
    <citation type="journal article" date="2015" name="Proc. Natl. Acad. Sci. U.S.A.">
        <title>Networks of energetic and metabolic interactions define dynamics in microbial communities.</title>
        <authorList>
            <person name="Embree M."/>
            <person name="Liu J.K."/>
            <person name="Al-Bassam M.M."/>
            <person name="Zengler K."/>
        </authorList>
    </citation>
    <scope>NUCLEOTIDE SEQUENCE</scope>
</reference>
<dbReference type="AlphaFoldDB" id="A0A0W8G6R0"/>
<dbReference type="Gene3D" id="3.30.2310.20">
    <property type="entry name" value="RelE-like"/>
    <property type="match status" value="1"/>
</dbReference>
<gene>
    <name evidence="1" type="ORF">ASZ90_001423</name>
</gene>
<dbReference type="EMBL" id="LNQE01000190">
    <property type="protein sequence ID" value="KUG28702.1"/>
    <property type="molecule type" value="Genomic_DNA"/>
</dbReference>
<evidence type="ECO:0000313" key="1">
    <source>
        <dbReference type="EMBL" id="KUG28702.1"/>
    </source>
</evidence>
<protein>
    <recommendedName>
        <fullName evidence="2">Cytotoxic translational repressor of toxin-antitoxin stability system</fullName>
    </recommendedName>
</protein>
<name>A0A0W8G6R0_9ZZZZ</name>
<dbReference type="InterPro" id="IPR035093">
    <property type="entry name" value="RelE/ParE_toxin_dom_sf"/>
</dbReference>
<proteinExistence type="predicted"/>
<accession>A0A0W8G6R0</accession>
<evidence type="ECO:0008006" key="2">
    <source>
        <dbReference type="Google" id="ProtNLM"/>
    </source>
</evidence>
<comment type="caution">
    <text evidence="1">The sequence shown here is derived from an EMBL/GenBank/DDBJ whole genome shotgun (WGS) entry which is preliminary data.</text>
</comment>
<organism evidence="1">
    <name type="scientific">hydrocarbon metagenome</name>
    <dbReference type="NCBI Taxonomy" id="938273"/>
    <lineage>
        <taxon>unclassified sequences</taxon>
        <taxon>metagenomes</taxon>
        <taxon>ecological metagenomes</taxon>
    </lineage>
</organism>
<dbReference type="SUPFAM" id="SSF143011">
    <property type="entry name" value="RelE-like"/>
    <property type="match status" value="1"/>
</dbReference>
<sequence length="86" mass="10031">MKIRTTASFDRDYAGLPEAVRRQADKQLVRLLQDGLHPSLRLKKMKGYTGIWEVRVNDGYRITLHMEGEVWTLRRIGTHDVLKNPL</sequence>